<dbReference type="RefSeq" id="WP_017052256.1">
    <property type="nucleotide sequence ID" value="NZ_AJYW02000258.1"/>
</dbReference>
<dbReference type="EMBL" id="AJYW02000258">
    <property type="protein sequence ID" value="OEE72808.1"/>
    <property type="molecule type" value="Genomic_DNA"/>
</dbReference>
<dbReference type="GO" id="GO:0003677">
    <property type="term" value="F:DNA binding"/>
    <property type="evidence" value="ECO:0007669"/>
    <property type="project" value="InterPro"/>
</dbReference>
<dbReference type="GO" id="GO:0005694">
    <property type="term" value="C:chromosome"/>
    <property type="evidence" value="ECO:0007669"/>
    <property type="project" value="InterPro"/>
</dbReference>
<reference evidence="3 4" key="1">
    <citation type="journal article" date="2012" name="Science">
        <title>Ecological populations of bacteria act as socially cohesive units of antibiotic production and resistance.</title>
        <authorList>
            <person name="Cordero O.X."/>
            <person name="Wildschutte H."/>
            <person name="Kirkup B."/>
            <person name="Proehl S."/>
            <person name="Ngo L."/>
            <person name="Hussain F."/>
            <person name="Le Roux F."/>
            <person name="Mincer T."/>
            <person name="Polz M.F."/>
        </authorList>
    </citation>
    <scope>NUCLEOTIDE SEQUENCE [LARGE SCALE GENOMIC DNA]</scope>
    <source>
        <strain evidence="3 4">FF-238</strain>
    </source>
</reference>
<dbReference type="Proteomes" id="UP000094165">
    <property type="component" value="Unassembled WGS sequence"/>
</dbReference>
<feature type="transmembrane region" description="Helical" evidence="1">
    <location>
        <begin position="6"/>
        <end position="27"/>
    </location>
</feature>
<protein>
    <submittedName>
        <fullName evidence="3">Nuclease</fullName>
    </submittedName>
</protein>
<dbReference type="AlphaFoldDB" id="A0A1E5CSI3"/>
<name>A0A1E5CSI3_9VIBR</name>
<keyword evidence="1" id="KW-0472">Membrane</keyword>
<dbReference type="SUPFAM" id="SSF57783">
    <property type="entry name" value="Zinc beta-ribbon"/>
    <property type="match status" value="1"/>
</dbReference>
<keyword evidence="1" id="KW-1133">Transmembrane helix</keyword>
<dbReference type="Pfam" id="PF01396">
    <property type="entry name" value="Zn_ribbon_Top1"/>
    <property type="match status" value="1"/>
</dbReference>
<accession>A0A1E5CSI3</accession>
<keyword evidence="1" id="KW-0812">Transmembrane</keyword>
<gene>
    <name evidence="3" type="ORF">A130_18765</name>
</gene>
<dbReference type="GO" id="GO:0006265">
    <property type="term" value="P:DNA topological change"/>
    <property type="evidence" value="ECO:0007669"/>
    <property type="project" value="InterPro"/>
</dbReference>
<dbReference type="Pfam" id="PF08378">
    <property type="entry name" value="NERD"/>
    <property type="match status" value="1"/>
</dbReference>
<comment type="caution">
    <text evidence="3">The sequence shown here is derived from an EMBL/GenBank/DDBJ whole genome shotgun (WGS) entry which is preliminary data.</text>
</comment>
<dbReference type="InterPro" id="IPR013498">
    <property type="entry name" value="Topo_IA_Znf"/>
</dbReference>
<dbReference type="GO" id="GO:0003916">
    <property type="term" value="F:DNA topoisomerase activity"/>
    <property type="evidence" value="ECO:0007669"/>
    <property type="project" value="InterPro"/>
</dbReference>
<organism evidence="3 4">
    <name type="scientific">Vibrio genomosp. F6 str. FF-238</name>
    <dbReference type="NCBI Taxonomy" id="1191298"/>
    <lineage>
        <taxon>Bacteria</taxon>
        <taxon>Pseudomonadati</taxon>
        <taxon>Pseudomonadota</taxon>
        <taxon>Gammaproteobacteria</taxon>
        <taxon>Vibrionales</taxon>
        <taxon>Vibrionaceae</taxon>
        <taxon>Vibrio</taxon>
    </lineage>
</organism>
<evidence type="ECO:0000256" key="1">
    <source>
        <dbReference type="SAM" id="Phobius"/>
    </source>
</evidence>
<dbReference type="InterPro" id="IPR011528">
    <property type="entry name" value="NERD"/>
</dbReference>
<proteinExistence type="predicted"/>
<evidence type="ECO:0000313" key="3">
    <source>
        <dbReference type="EMBL" id="OEE72808.1"/>
    </source>
</evidence>
<dbReference type="Gene3D" id="3.30.65.10">
    <property type="entry name" value="Bacterial Topoisomerase I, domain 1"/>
    <property type="match status" value="1"/>
</dbReference>
<feature type="domain" description="NERD" evidence="2">
    <location>
        <begin position="33"/>
        <end position="149"/>
    </location>
</feature>
<sequence length="257" mass="29701">MDIFGILISALVQVWYIIPLLIVVSIFKSRWFKGVFGEFLVNKLLSQLPDSDYTLVRNVTLPTDNGTTQIDHIVVSRFGIFVVETKNMKGWIFGSKNQKQWTQKIYRHSSKFQNPLHQNYKHVKTLESLLAVGSEKLHSVVVFIGDSTFKTDMPENVTYTRGCLEYIKKFEQPVFSESEYSQFVYSINEVKLKKGIVTDIKHRQHVKEIVEAKEAIKQCSRCGSEMVVRETKRGENKGKQFWGCSAFPKCRSVEQFN</sequence>
<keyword evidence="4" id="KW-1185">Reference proteome</keyword>
<evidence type="ECO:0000259" key="2">
    <source>
        <dbReference type="PROSITE" id="PS50965"/>
    </source>
</evidence>
<dbReference type="PROSITE" id="PS50965">
    <property type="entry name" value="NERD"/>
    <property type="match status" value="1"/>
</dbReference>
<evidence type="ECO:0000313" key="4">
    <source>
        <dbReference type="Proteomes" id="UP000094165"/>
    </source>
</evidence>